<accession>A0A2K9LGJ3</accession>
<keyword evidence="2" id="KW-1185">Reference proteome</keyword>
<evidence type="ECO:0000313" key="1">
    <source>
        <dbReference type="EMBL" id="AUM11360.1"/>
    </source>
</evidence>
<dbReference type="EMBL" id="CP022684">
    <property type="protein sequence ID" value="AUM11360.1"/>
    <property type="molecule type" value="Genomic_DNA"/>
</dbReference>
<evidence type="ECO:0000313" key="2">
    <source>
        <dbReference type="Proteomes" id="UP000235116"/>
    </source>
</evidence>
<dbReference type="AlphaFoldDB" id="A0A2K9LGJ3"/>
<name>A0A2K9LGJ3_9GAMM</name>
<dbReference type="RefSeq" id="WP_101892700.1">
    <property type="nucleotide sequence ID" value="NZ_CP022684.1"/>
</dbReference>
<dbReference type="KEGG" id="kak:Kalk_02465"/>
<sequence length="770" mass="83317">MTKITGRLLFGFLFVSIFFTSGCRNQEYEIVLPIKNARYIDQLPQRVLIRANAMPDRITLNGVPVHHLFAFSDGQAIASGIDLAPYLTQGQNNIAVDPHQFGPRRFFYFDNEGPRVVITEALPGDLVTVRGVLIDPSGGYSVAVNGVMASLGENNAFEAQVSPSQVYTFATEDSYAQVATHHYADRATVLNDIVKLDVDEDTINELVPFAQELAEEQNLAALLGSANANTLFNESVSIGLGRYVIVEEICVRVCVPFTDICRRECTPEVAIGPLNVDLISVRATLTDLSFEELDISDLDLKSGSGWDGIGLDAELRNTDLGVNVQTSLLSFNSDESRLMDLLGISTSGLNLSFNGGIHINRLRLAADFGLEAENGDVDVSVQSINAIGLGSADSDFNLNIPIPSAIANFGQGLGGAVINLIEDGIEAARDLIVDLLLGKLVPLIANLIIDPLINELQIRLGATVNNGALLTVLVGIQDIDVINDNRMTLSLMGRIGTETTELEPGEVELGVNLGFPDVLQLDDHIFPDLLGIPQNLGPAPGLTPNMLGFRFTPTGVPAADANANLGLVVNSNIINQALLAIYEAGILSPTVPILDELTETGGYFITTMENANTRIIMSPKTVPELTFRGNTNSVAYLTVDQFEIIYQVRNETEQWETSSSIQFNMEAPVQLSTDGNAGLALALISPEIDITLDLGHWFDYRLQFPPKLFFARAIAAVILEQINRGLTLVQLPSSIQLSYDDSTLQVIPESVRTVGEPRHHFGLSASFDAL</sequence>
<reference evidence="2" key="1">
    <citation type="submission" date="2017-08" db="EMBL/GenBank/DDBJ databases">
        <title>Direct submision.</title>
        <authorList>
            <person name="Kim S.-J."/>
            <person name="Rhee S.-K."/>
        </authorList>
    </citation>
    <scope>NUCLEOTIDE SEQUENCE [LARGE SCALE GENOMIC DNA]</scope>
    <source>
        <strain evidence="2">GI5</strain>
    </source>
</reference>
<gene>
    <name evidence="1" type="ORF">Kalk_02465</name>
</gene>
<protein>
    <submittedName>
        <fullName evidence="1">Uncharacterized protein</fullName>
    </submittedName>
</protein>
<organism evidence="1 2">
    <name type="scientific">Ketobacter alkanivorans</name>
    <dbReference type="NCBI Taxonomy" id="1917421"/>
    <lineage>
        <taxon>Bacteria</taxon>
        <taxon>Pseudomonadati</taxon>
        <taxon>Pseudomonadota</taxon>
        <taxon>Gammaproteobacteria</taxon>
        <taxon>Pseudomonadales</taxon>
        <taxon>Ketobacteraceae</taxon>
        <taxon>Ketobacter</taxon>
    </lineage>
</organism>
<dbReference type="Proteomes" id="UP000235116">
    <property type="component" value="Chromosome"/>
</dbReference>
<proteinExistence type="predicted"/>
<dbReference type="PROSITE" id="PS51257">
    <property type="entry name" value="PROKAR_LIPOPROTEIN"/>
    <property type="match status" value="1"/>
</dbReference>